<keyword evidence="1" id="KW-0732">Signal</keyword>
<gene>
    <name evidence="2" type="ORF">HK099_001651</name>
</gene>
<feature type="chain" id="PRO_5042290307" evidence="1">
    <location>
        <begin position="18"/>
        <end position="339"/>
    </location>
</feature>
<feature type="signal peptide" evidence="1">
    <location>
        <begin position="1"/>
        <end position="17"/>
    </location>
</feature>
<name>A0AAD5TVI6_9FUNG</name>
<comment type="caution">
    <text evidence="2">The sequence shown here is derived from an EMBL/GenBank/DDBJ whole genome shotgun (WGS) entry which is preliminary data.</text>
</comment>
<evidence type="ECO:0000313" key="2">
    <source>
        <dbReference type="EMBL" id="KAJ3202976.1"/>
    </source>
</evidence>
<evidence type="ECO:0000313" key="3">
    <source>
        <dbReference type="Proteomes" id="UP001211065"/>
    </source>
</evidence>
<reference evidence="2" key="1">
    <citation type="submission" date="2020-05" db="EMBL/GenBank/DDBJ databases">
        <title>Phylogenomic resolution of chytrid fungi.</title>
        <authorList>
            <person name="Stajich J.E."/>
            <person name="Amses K."/>
            <person name="Simmons R."/>
            <person name="Seto K."/>
            <person name="Myers J."/>
            <person name="Bonds A."/>
            <person name="Quandt C.A."/>
            <person name="Barry K."/>
            <person name="Liu P."/>
            <person name="Grigoriev I."/>
            <person name="Longcore J.E."/>
            <person name="James T.Y."/>
        </authorList>
    </citation>
    <scope>NUCLEOTIDE SEQUENCE</scope>
    <source>
        <strain evidence="2">JEL0476</strain>
    </source>
</reference>
<keyword evidence="3" id="KW-1185">Reference proteome</keyword>
<organism evidence="2 3">
    <name type="scientific">Clydaea vesicula</name>
    <dbReference type="NCBI Taxonomy" id="447962"/>
    <lineage>
        <taxon>Eukaryota</taxon>
        <taxon>Fungi</taxon>
        <taxon>Fungi incertae sedis</taxon>
        <taxon>Chytridiomycota</taxon>
        <taxon>Chytridiomycota incertae sedis</taxon>
        <taxon>Chytridiomycetes</taxon>
        <taxon>Lobulomycetales</taxon>
        <taxon>Lobulomycetaceae</taxon>
        <taxon>Clydaea</taxon>
    </lineage>
</organism>
<dbReference type="SUPFAM" id="SSF47240">
    <property type="entry name" value="Ferritin-like"/>
    <property type="match status" value="1"/>
</dbReference>
<dbReference type="Pfam" id="PF13668">
    <property type="entry name" value="Ferritin_2"/>
    <property type="match status" value="1"/>
</dbReference>
<evidence type="ECO:0000256" key="1">
    <source>
        <dbReference type="SAM" id="SignalP"/>
    </source>
</evidence>
<dbReference type="AlphaFoldDB" id="A0AAD5TVI6"/>
<sequence>MKFSTIFLTSIFAFASSSPLLEKRNSYQGQRYGGNEETILIQINDNNEFYKQRNEQQVLGNQQIDLTVLNFALTLEFLEATFYAQGLNQFSEERFLQEGFAGVRDQVELISFHESTHVQFLQDTIRATFGQNQDVPTCRFNFDDALKDVTTMIATAGVLEKVGVAAYDGAISLIQEDLFKTAGAAIATIEGRHAAALNIINRQLPVPNSFDTPLGLRSVITLAAPFISGCDFELPAQPFQSALTVKQSFCQLGQSIDLAFQGWRNQLSQQLHCNFQVGISHFRTPITLDVNNGNANCQVPEQLRGNFEATVFVVCLDQDVGLTDDDHVVAGPTFLPLAL</sequence>
<accession>A0AAD5TVI6</accession>
<dbReference type="EMBL" id="JADGJW010001493">
    <property type="protein sequence ID" value="KAJ3202976.1"/>
    <property type="molecule type" value="Genomic_DNA"/>
</dbReference>
<dbReference type="Proteomes" id="UP001211065">
    <property type="component" value="Unassembled WGS sequence"/>
</dbReference>
<dbReference type="InterPro" id="IPR009078">
    <property type="entry name" value="Ferritin-like_SF"/>
</dbReference>
<dbReference type="CDD" id="cd00657">
    <property type="entry name" value="Ferritin_like"/>
    <property type="match status" value="1"/>
</dbReference>
<protein>
    <submittedName>
        <fullName evidence="2">Uncharacterized protein</fullName>
    </submittedName>
</protein>
<proteinExistence type="predicted"/>